<dbReference type="SUPFAM" id="SSF56281">
    <property type="entry name" value="Metallo-hydrolase/oxidoreductase"/>
    <property type="match status" value="1"/>
</dbReference>
<dbReference type="Gramene" id="TKW36883">
    <property type="protein sequence ID" value="TKW36883"/>
    <property type="gene ID" value="SEVIR_1G011066v2"/>
</dbReference>
<proteinExistence type="predicted"/>
<dbReference type="InterPro" id="IPR036866">
    <property type="entry name" value="RibonucZ/Hydroxyglut_hydro"/>
</dbReference>
<name>A0A4U6W624_SETVI</name>
<feature type="compositionally biased region" description="Basic and acidic residues" evidence="1">
    <location>
        <begin position="44"/>
        <end position="58"/>
    </location>
</feature>
<evidence type="ECO:0000313" key="3">
    <source>
        <dbReference type="Proteomes" id="UP000298652"/>
    </source>
</evidence>
<gene>
    <name evidence="2" type="ORF">SEVIR_1G011066v2</name>
</gene>
<keyword evidence="3" id="KW-1185">Reference proteome</keyword>
<protein>
    <recommendedName>
        <fullName evidence="4">Metallo-beta-lactamase domain-containing protein</fullName>
    </recommendedName>
</protein>
<evidence type="ECO:0008006" key="4">
    <source>
        <dbReference type="Google" id="ProtNLM"/>
    </source>
</evidence>
<evidence type="ECO:0000313" key="2">
    <source>
        <dbReference type="EMBL" id="TKW36883.1"/>
    </source>
</evidence>
<feature type="region of interest" description="Disordered" evidence="1">
    <location>
        <begin position="1"/>
        <end position="62"/>
    </location>
</feature>
<reference evidence="2" key="1">
    <citation type="submission" date="2019-03" db="EMBL/GenBank/DDBJ databases">
        <title>WGS assembly of Setaria viridis.</title>
        <authorList>
            <person name="Huang P."/>
            <person name="Jenkins J."/>
            <person name="Grimwood J."/>
            <person name="Barry K."/>
            <person name="Healey A."/>
            <person name="Mamidi S."/>
            <person name="Sreedasyam A."/>
            <person name="Shu S."/>
            <person name="Feldman M."/>
            <person name="Wu J."/>
            <person name="Yu Y."/>
            <person name="Chen C."/>
            <person name="Johnson J."/>
            <person name="Rokhsar D."/>
            <person name="Baxter I."/>
            <person name="Schmutz J."/>
            <person name="Brutnell T."/>
            <person name="Kellogg E."/>
        </authorList>
    </citation>
    <scope>NUCLEOTIDE SEQUENCE [LARGE SCALE GENOMIC DNA]</scope>
</reference>
<organism evidence="2 3">
    <name type="scientific">Setaria viridis</name>
    <name type="common">Green bristlegrass</name>
    <name type="synonym">Setaria italica subsp. viridis</name>
    <dbReference type="NCBI Taxonomy" id="4556"/>
    <lineage>
        <taxon>Eukaryota</taxon>
        <taxon>Viridiplantae</taxon>
        <taxon>Streptophyta</taxon>
        <taxon>Embryophyta</taxon>
        <taxon>Tracheophyta</taxon>
        <taxon>Spermatophyta</taxon>
        <taxon>Magnoliopsida</taxon>
        <taxon>Liliopsida</taxon>
        <taxon>Poales</taxon>
        <taxon>Poaceae</taxon>
        <taxon>PACMAD clade</taxon>
        <taxon>Panicoideae</taxon>
        <taxon>Panicodae</taxon>
        <taxon>Paniceae</taxon>
        <taxon>Cenchrinae</taxon>
        <taxon>Setaria</taxon>
    </lineage>
</organism>
<dbReference type="AlphaFoldDB" id="A0A4U6W624"/>
<evidence type="ECO:0000256" key="1">
    <source>
        <dbReference type="SAM" id="MobiDB-lite"/>
    </source>
</evidence>
<dbReference type="PANTHER" id="PTHR46504:SF2">
    <property type="entry name" value="TRNASE Z TRZ1"/>
    <property type="match status" value="1"/>
</dbReference>
<feature type="region of interest" description="Disordered" evidence="1">
    <location>
        <begin position="212"/>
        <end position="235"/>
    </location>
</feature>
<dbReference type="PANTHER" id="PTHR46504">
    <property type="entry name" value="TRNASE Z TRZ1"/>
    <property type="match status" value="1"/>
</dbReference>
<dbReference type="Gene3D" id="3.60.15.10">
    <property type="entry name" value="Ribonuclease Z/Hydroxyacylglutathione hydrolase-like"/>
    <property type="match status" value="1"/>
</dbReference>
<feature type="compositionally biased region" description="Low complexity" evidence="1">
    <location>
        <begin position="212"/>
        <end position="226"/>
    </location>
</feature>
<sequence>MGTVDHPRPRHPRRGQNHPPPRHFPAAAAAARRTTPSTACPHPPSDRRPSVQSHDARSPVRPSRIAMAKIGEFAAEKAHTPTHPGTPASAPATRSNNAKHLLEIEGYPVEGVSVGGKETCVIFPTLSLAFDIGMCPQQAISQEFLFVSHGHLDHIGGLHICVAARAFLGLRPPTIFVPACLQDLVARLFEVYRAIAPSELNYNLVPLEVGRSTSSGRTSRSGLSGLATSYPARGM</sequence>
<feature type="compositionally biased region" description="Low complexity" evidence="1">
    <location>
        <begin position="24"/>
        <end position="40"/>
    </location>
</feature>
<feature type="region of interest" description="Disordered" evidence="1">
    <location>
        <begin position="75"/>
        <end position="94"/>
    </location>
</feature>
<accession>A0A4U6W624</accession>
<dbReference type="Proteomes" id="UP000298652">
    <property type="component" value="Chromosome 1"/>
</dbReference>
<dbReference type="EMBL" id="CM016552">
    <property type="protein sequence ID" value="TKW36883.1"/>
    <property type="molecule type" value="Genomic_DNA"/>
</dbReference>